<dbReference type="PANTHER" id="PTHR45904:SF2">
    <property type="entry name" value="TRNA (URACIL-5-)-METHYLTRANSFERASE HOMOLOG A"/>
    <property type="match status" value="1"/>
</dbReference>
<dbReference type="EMBL" id="JAHQIW010005673">
    <property type="protein sequence ID" value="KAJ1366820.1"/>
    <property type="molecule type" value="Genomic_DNA"/>
</dbReference>
<dbReference type="InterPro" id="IPR045850">
    <property type="entry name" value="TRM2_met"/>
</dbReference>
<gene>
    <name evidence="1" type="ORF">KIN20_027589</name>
</gene>
<evidence type="ECO:0000313" key="2">
    <source>
        <dbReference type="Proteomes" id="UP001196413"/>
    </source>
</evidence>
<dbReference type="SUPFAM" id="SSF53335">
    <property type="entry name" value="S-adenosyl-L-methionine-dependent methyltransferases"/>
    <property type="match status" value="1"/>
</dbReference>
<comment type="caution">
    <text evidence="1">The sequence shown here is derived from an EMBL/GenBank/DDBJ whole genome shotgun (WGS) entry which is preliminary data.</text>
</comment>
<dbReference type="InterPro" id="IPR029063">
    <property type="entry name" value="SAM-dependent_MTases_sf"/>
</dbReference>
<dbReference type="AlphaFoldDB" id="A0AAD5QZJ2"/>
<dbReference type="GO" id="GO:0003723">
    <property type="term" value="F:RNA binding"/>
    <property type="evidence" value="ECO:0007669"/>
    <property type="project" value="TreeGrafter"/>
</dbReference>
<name>A0AAD5QZJ2_PARTN</name>
<sequence length="208" mass="23773">MWRYETRGATQLGTTEAMGYSDAQTAIAKLNGLEVEENRPECQTCSGREKRKLLTNPPPMKPKTARESVTKFAGMSYNEQLTQKQRASHRLCERLLNEMGKANVTGVSRLRPSGIVKKIRPSPKIRKYRNKCEFTIGRTQEGTDLVGGRFSQNEHHIIPIDDLGQHHGFNEENCWSRYEICPGLRFTSVRRICAFWGVEDVDNSRIRS</sequence>
<accession>A0AAD5QZJ2</accession>
<dbReference type="PANTHER" id="PTHR45904">
    <property type="entry name" value="TRNA (URACIL-5-)-METHYLTRANSFERASE"/>
    <property type="match status" value="1"/>
</dbReference>
<reference evidence="1" key="1">
    <citation type="submission" date="2021-06" db="EMBL/GenBank/DDBJ databases">
        <title>Parelaphostrongylus tenuis whole genome reference sequence.</title>
        <authorList>
            <person name="Garwood T.J."/>
            <person name="Larsen P.A."/>
            <person name="Fountain-Jones N.M."/>
            <person name="Garbe J.R."/>
            <person name="Macchietto M.G."/>
            <person name="Kania S.A."/>
            <person name="Gerhold R.W."/>
            <person name="Richards J.E."/>
            <person name="Wolf T.M."/>
        </authorList>
    </citation>
    <scope>NUCLEOTIDE SEQUENCE</scope>
    <source>
        <strain evidence="1">MNPRO001-30</strain>
        <tissue evidence="1">Meninges</tissue>
    </source>
</reference>
<organism evidence="1 2">
    <name type="scientific">Parelaphostrongylus tenuis</name>
    <name type="common">Meningeal worm</name>
    <dbReference type="NCBI Taxonomy" id="148309"/>
    <lineage>
        <taxon>Eukaryota</taxon>
        <taxon>Metazoa</taxon>
        <taxon>Ecdysozoa</taxon>
        <taxon>Nematoda</taxon>
        <taxon>Chromadorea</taxon>
        <taxon>Rhabditida</taxon>
        <taxon>Rhabditina</taxon>
        <taxon>Rhabditomorpha</taxon>
        <taxon>Strongyloidea</taxon>
        <taxon>Metastrongylidae</taxon>
        <taxon>Parelaphostrongylus</taxon>
    </lineage>
</organism>
<protein>
    <submittedName>
        <fullName evidence="1">Uncharacterized protein</fullName>
    </submittedName>
</protein>
<dbReference type="Gene3D" id="2.40.50.1070">
    <property type="match status" value="1"/>
</dbReference>
<proteinExistence type="predicted"/>
<dbReference type="Gene3D" id="3.40.50.150">
    <property type="entry name" value="Vaccinia Virus protein VP39"/>
    <property type="match status" value="1"/>
</dbReference>
<keyword evidence="2" id="KW-1185">Reference proteome</keyword>
<evidence type="ECO:0000313" key="1">
    <source>
        <dbReference type="EMBL" id="KAJ1366820.1"/>
    </source>
</evidence>
<dbReference type="Proteomes" id="UP001196413">
    <property type="component" value="Unassembled WGS sequence"/>
</dbReference>